<accession>A0A075LT87</accession>
<keyword evidence="5" id="KW-1185">Reference proteome</keyword>
<evidence type="ECO:0000313" key="5">
    <source>
        <dbReference type="Proteomes" id="UP000027981"/>
    </source>
</evidence>
<proteinExistence type="predicted"/>
<protein>
    <submittedName>
        <fullName evidence="4">30S ribosomal protein S18</fullName>
    </submittedName>
</protein>
<evidence type="ECO:0000256" key="2">
    <source>
        <dbReference type="ARBA" id="ARBA00023315"/>
    </source>
</evidence>
<dbReference type="GeneID" id="24841870"/>
<dbReference type="OrthoDB" id="43754at2157"/>
<dbReference type="GO" id="GO:0031415">
    <property type="term" value="C:NatA complex"/>
    <property type="evidence" value="ECO:0007669"/>
    <property type="project" value="InterPro"/>
</dbReference>
<dbReference type="NCBIfam" id="TIGR01575">
    <property type="entry name" value="rimI"/>
    <property type="match status" value="1"/>
</dbReference>
<dbReference type="PROSITE" id="PS51186">
    <property type="entry name" value="GNAT"/>
    <property type="match status" value="1"/>
</dbReference>
<dbReference type="PANTHER" id="PTHR23091:SF4">
    <property type="entry name" value="N-TERMINAL AMINO-ACID N(ALPHA)-ACETYLTRANSFERASE NATA"/>
    <property type="match status" value="1"/>
</dbReference>
<name>A0A075LT87_9EURY</name>
<evidence type="ECO:0000256" key="1">
    <source>
        <dbReference type="ARBA" id="ARBA00022679"/>
    </source>
</evidence>
<dbReference type="GO" id="GO:0005840">
    <property type="term" value="C:ribosome"/>
    <property type="evidence" value="ECO:0007669"/>
    <property type="project" value="UniProtKB-KW"/>
</dbReference>
<dbReference type="SUPFAM" id="SSF55729">
    <property type="entry name" value="Acyl-CoA N-acyltransferases (Nat)"/>
    <property type="match status" value="1"/>
</dbReference>
<dbReference type="Proteomes" id="UP000027981">
    <property type="component" value="Chromosome"/>
</dbReference>
<keyword evidence="2" id="KW-0012">Acyltransferase</keyword>
<dbReference type="InterPro" id="IPR000182">
    <property type="entry name" value="GNAT_dom"/>
</dbReference>
<reference evidence="4 5" key="2">
    <citation type="journal article" date="2015" name="Genome Announc.">
        <title>Complete Genome Sequence of Hyperthermophilic Piezophilic Archaeon Palaeococcus pacificus DY20341T, Isolated from Deep-Sea Hydrothermal Sediments.</title>
        <authorList>
            <person name="Zeng X."/>
            <person name="Jebbar M."/>
            <person name="Shao Z."/>
        </authorList>
    </citation>
    <scope>NUCLEOTIDE SEQUENCE [LARGE SCALE GENOMIC DNA]</scope>
    <source>
        <strain evidence="4 5">DY20341</strain>
    </source>
</reference>
<keyword evidence="1" id="KW-0808">Transferase</keyword>
<dbReference type="Pfam" id="PF00583">
    <property type="entry name" value="Acetyltransf_1"/>
    <property type="match status" value="1"/>
</dbReference>
<keyword evidence="4" id="KW-0689">Ribosomal protein</keyword>
<feature type="domain" description="N-acetyltransferase" evidence="3">
    <location>
        <begin position="19"/>
        <end position="163"/>
    </location>
</feature>
<evidence type="ECO:0000313" key="4">
    <source>
        <dbReference type="EMBL" id="AIF69162.1"/>
    </source>
</evidence>
<dbReference type="KEGG" id="ppac:PAP_03715"/>
<organism evidence="4 5">
    <name type="scientific">Palaeococcus pacificus DY20341</name>
    <dbReference type="NCBI Taxonomy" id="1343739"/>
    <lineage>
        <taxon>Archaea</taxon>
        <taxon>Methanobacteriati</taxon>
        <taxon>Methanobacteriota</taxon>
        <taxon>Thermococci</taxon>
        <taxon>Thermococcales</taxon>
        <taxon>Thermococcaceae</taxon>
        <taxon>Palaeococcus</taxon>
    </lineage>
</organism>
<dbReference type="HOGENOM" id="CLU_013985_23_0_2"/>
<evidence type="ECO:0000259" key="3">
    <source>
        <dbReference type="PROSITE" id="PS51186"/>
    </source>
</evidence>
<dbReference type="CDD" id="cd04301">
    <property type="entry name" value="NAT_SF"/>
    <property type="match status" value="1"/>
</dbReference>
<dbReference type="InterPro" id="IPR006464">
    <property type="entry name" value="AcTrfase_RimI/Ard1"/>
</dbReference>
<sequence>MSISSRDIPFIKKVPVSLVTIRQARLFDIPEIMRVEHSSFREKYPRGLFLMFLENNPETFLVAEYTGKVIGYVMGYLRPDLEGHVMSIAVDPLYRGNGIGRALMIAVIDKLIRLGARYVGLEVRVSNERAIKLYEKLGFKKVKRVHKYYSDGEDAYYMVLNASEWGKES</sequence>
<dbReference type="RefSeq" id="WP_048164750.1">
    <property type="nucleotide sequence ID" value="NZ_CP006019.1"/>
</dbReference>
<gene>
    <name evidence="4" type="ORF">PAP_03715</name>
</gene>
<dbReference type="InterPro" id="IPR016181">
    <property type="entry name" value="Acyl_CoA_acyltransferase"/>
</dbReference>
<reference evidence="5" key="1">
    <citation type="submission" date="2013-06" db="EMBL/GenBank/DDBJ databases">
        <title>Complete Genome Sequence of Hyperthermophilic Palaeococcus pacificus DY20341T, Isolated from a Deep-Sea Hydrothermal Sediments.</title>
        <authorList>
            <person name="Zeng X."/>
            <person name="Shao Z."/>
        </authorList>
    </citation>
    <scope>NUCLEOTIDE SEQUENCE [LARGE SCALE GENOMIC DNA]</scope>
    <source>
        <strain evidence="5">DY20341</strain>
    </source>
</reference>
<keyword evidence="4" id="KW-0687">Ribonucleoprotein</keyword>
<dbReference type="AlphaFoldDB" id="A0A075LT87"/>
<dbReference type="Gene3D" id="3.40.630.30">
    <property type="match status" value="1"/>
</dbReference>
<dbReference type="STRING" id="1343739.PAP_03715"/>
<dbReference type="InterPro" id="IPR045047">
    <property type="entry name" value="Ard1-like"/>
</dbReference>
<dbReference type="EMBL" id="CP006019">
    <property type="protein sequence ID" value="AIF69162.1"/>
    <property type="molecule type" value="Genomic_DNA"/>
</dbReference>
<dbReference type="eggNOG" id="arCOG00833">
    <property type="taxonomic scope" value="Archaea"/>
</dbReference>
<dbReference type="GO" id="GO:0004596">
    <property type="term" value="F:protein-N-terminal amino-acid acetyltransferase activity"/>
    <property type="evidence" value="ECO:0007669"/>
    <property type="project" value="InterPro"/>
</dbReference>
<dbReference type="PANTHER" id="PTHR23091">
    <property type="entry name" value="N-TERMINAL ACETYLTRANSFERASE"/>
    <property type="match status" value="1"/>
</dbReference>